<evidence type="ECO:0000313" key="5">
    <source>
        <dbReference type="Proteomes" id="UP000002748"/>
    </source>
</evidence>
<feature type="region of interest" description="Disordered" evidence="3">
    <location>
        <begin position="1"/>
        <end position="37"/>
    </location>
</feature>
<accession>J6ETL8</accession>
<dbReference type="HOGENOM" id="CLU_448481_0_0_1"/>
<dbReference type="PANTHER" id="PTHR37534">
    <property type="entry name" value="TRANSCRIPTIONAL ACTIVATOR PROTEIN UGA3"/>
    <property type="match status" value="1"/>
</dbReference>
<dbReference type="CDD" id="cd00067">
    <property type="entry name" value="GAL4"/>
    <property type="match status" value="1"/>
</dbReference>
<proteinExistence type="predicted"/>
<protein>
    <recommendedName>
        <fullName evidence="6">Zn(2)-C6 fungal-type domain-containing protein</fullName>
    </recommendedName>
</protein>
<feature type="compositionally biased region" description="Polar residues" evidence="3">
    <location>
        <begin position="10"/>
        <end position="22"/>
    </location>
</feature>
<sequence>MASATAHPISPNSLSPTLSINGCSEPPRKRKRHTRTTTGCKQCRVQRVKCPEGPISSTTGRKIICRRCWETDQPCFYPIKGMIKRGKSKDRDDAWERAEDVEEWCPVSGGSDSAHDSQDYQHQFEDRDDMTIIDWTALPAAHVNGTHTAAFITSVDTKPMLHTQHAHIAPISAGSIPADATIQPLSMNPPHANGVSVHPYPPAYGYTNVDKTLTVDMINYLLNPAPMNNIDPISLAAMSHSTGDRAVVSYLESRGCNEIQSATQVKHNWIFQQLFPRLLTVLSAPVNADEAGASVRDWLHHSLIQLAYVHRGNIDADTTKAWHWRAAAARHRQKAGCAILRAKVRYPEREWQTEEYFTAFELPLDQSSSFYPSLRDMISLYATIQFSCTPLDVCSNMQPIFEMSPVGPEWVERFVGFSRRIVILLGRVHSLVVQRSNMLRSGGKDGSRASQIEAQAQELLVQLNEGWDWEEGNLDVGRSDRIQRGNEVMRSALRVMLLCEVLNVDLSDARLERERQRAAELVADAEPVGMGGFQWALTIIGMYTRDPDMRSRIQHLLKFVLSLSFGSNYRGTDEILDICWDALDRNGQYENGIAPWRDAMGALGRNLFV</sequence>
<name>J6ETL8_TRIAS</name>
<dbReference type="RefSeq" id="XP_014177515.1">
    <property type="nucleotide sequence ID" value="XM_014322040.1"/>
</dbReference>
<dbReference type="InterPro" id="IPR036864">
    <property type="entry name" value="Zn2-C6_fun-type_DNA-bd_sf"/>
</dbReference>
<evidence type="ECO:0000256" key="2">
    <source>
        <dbReference type="ARBA" id="ARBA00023242"/>
    </source>
</evidence>
<evidence type="ECO:0000256" key="1">
    <source>
        <dbReference type="ARBA" id="ARBA00004123"/>
    </source>
</evidence>
<dbReference type="OrthoDB" id="2594563at2759"/>
<dbReference type="Pfam" id="PF11951">
    <property type="entry name" value="Fungal_trans_2"/>
    <property type="match status" value="1"/>
</dbReference>
<dbReference type="InterPro" id="IPR021858">
    <property type="entry name" value="Fun_TF"/>
</dbReference>
<dbReference type="GO" id="GO:0008270">
    <property type="term" value="F:zinc ion binding"/>
    <property type="evidence" value="ECO:0007669"/>
    <property type="project" value="InterPro"/>
</dbReference>
<comment type="caution">
    <text evidence="4">The sequence shown here is derived from an EMBL/GenBank/DDBJ whole genome shotgun (WGS) entry which is preliminary data.</text>
</comment>
<dbReference type="Proteomes" id="UP000002748">
    <property type="component" value="Unassembled WGS sequence"/>
</dbReference>
<dbReference type="PANTHER" id="PTHR37534:SF46">
    <property type="entry name" value="ZN(II)2CYS6 TRANSCRIPTION FACTOR (EUROFUNG)"/>
    <property type="match status" value="1"/>
</dbReference>
<evidence type="ECO:0008006" key="6">
    <source>
        <dbReference type="Google" id="ProtNLM"/>
    </source>
</evidence>
<dbReference type="GO" id="GO:0000981">
    <property type="term" value="F:DNA-binding transcription factor activity, RNA polymerase II-specific"/>
    <property type="evidence" value="ECO:0007669"/>
    <property type="project" value="InterPro"/>
</dbReference>
<dbReference type="SUPFAM" id="SSF57701">
    <property type="entry name" value="Zn2/Cys6 DNA-binding domain"/>
    <property type="match status" value="1"/>
</dbReference>
<dbReference type="KEGG" id="tasa:A1Q1_05308"/>
<organism evidence="4 5">
    <name type="scientific">Trichosporon asahii var. asahii (strain ATCC 90039 / CBS 2479 / JCM 2466 / KCTC 7840 / NBRC 103889/ NCYC 2677 / UAMH 7654)</name>
    <name type="common">Yeast</name>
    <dbReference type="NCBI Taxonomy" id="1186058"/>
    <lineage>
        <taxon>Eukaryota</taxon>
        <taxon>Fungi</taxon>
        <taxon>Dikarya</taxon>
        <taxon>Basidiomycota</taxon>
        <taxon>Agaricomycotina</taxon>
        <taxon>Tremellomycetes</taxon>
        <taxon>Trichosporonales</taxon>
        <taxon>Trichosporonaceae</taxon>
        <taxon>Trichosporon</taxon>
    </lineage>
</organism>
<dbReference type="GeneID" id="25988820"/>
<evidence type="ECO:0000256" key="3">
    <source>
        <dbReference type="SAM" id="MobiDB-lite"/>
    </source>
</evidence>
<dbReference type="EMBL" id="ALBS01000304">
    <property type="protein sequence ID" value="EJT46097.1"/>
    <property type="molecule type" value="Genomic_DNA"/>
</dbReference>
<evidence type="ECO:0000313" key="4">
    <source>
        <dbReference type="EMBL" id="EJT46097.1"/>
    </source>
</evidence>
<keyword evidence="2" id="KW-0539">Nucleus</keyword>
<dbReference type="GO" id="GO:0005634">
    <property type="term" value="C:nucleus"/>
    <property type="evidence" value="ECO:0007669"/>
    <property type="project" value="UniProtKB-SubCell"/>
</dbReference>
<dbReference type="InterPro" id="IPR001138">
    <property type="entry name" value="Zn2Cys6_DnaBD"/>
</dbReference>
<dbReference type="VEuPathDB" id="FungiDB:A1Q1_05308"/>
<comment type="subcellular location">
    <subcellularLocation>
        <location evidence="1">Nucleus</location>
    </subcellularLocation>
</comment>
<reference evidence="4 5" key="1">
    <citation type="journal article" date="2012" name="Eukaryot. Cell">
        <title>Draft genome sequence of CBS 2479, the standard type strain of Trichosporon asahii.</title>
        <authorList>
            <person name="Yang R.Y."/>
            <person name="Li H.T."/>
            <person name="Zhu H."/>
            <person name="Zhou G.P."/>
            <person name="Wang M."/>
            <person name="Wang L."/>
        </authorList>
    </citation>
    <scope>NUCLEOTIDE SEQUENCE [LARGE SCALE GENOMIC DNA]</scope>
    <source>
        <strain evidence="5">ATCC 90039 / CBS 2479 / JCM 2466 / KCTC 7840 / NCYC 2677 / UAMH 7654</strain>
    </source>
</reference>
<dbReference type="AlphaFoldDB" id="J6ETL8"/>
<gene>
    <name evidence="4" type="ORF">A1Q1_05308</name>
</gene>